<comment type="caution">
    <text evidence="2">The sequence shown here is derived from an EMBL/GenBank/DDBJ whole genome shotgun (WGS) entry which is preliminary data.</text>
</comment>
<gene>
    <name evidence="2" type="ORF">RDB_LOCUS200289</name>
</gene>
<evidence type="ECO:0000256" key="1">
    <source>
        <dbReference type="SAM" id="MobiDB-lite"/>
    </source>
</evidence>
<reference evidence="2" key="1">
    <citation type="submission" date="2021-01" db="EMBL/GenBank/DDBJ databases">
        <authorList>
            <person name="Kaushik A."/>
        </authorList>
    </citation>
    <scope>NUCLEOTIDE SEQUENCE</scope>
    <source>
        <strain evidence="2">AG3-T5</strain>
    </source>
</reference>
<dbReference type="EMBL" id="CAJMWW010000645">
    <property type="protein sequence ID" value="CAE6478666.1"/>
    <property type="molecule type" value="Genomic_DNA"/>
</dbReference>
<name>A0A8H3H194_9AGAM</name>
<dbReference type="Proteomes" id="UP000663841">
    <property type="component" value="Unassembled WGS sequence"/>
</dbReference>
<protein>
    <recommendedName>
        <fullName evidence="4">Cysteine-rich transmembrane CYSTM domain-containing protein</fullName>
    </recommendedName>
</protein>
<evidence type="ECO:0000313" key="2">
    <source>
        <dbReference type="EMBL" id="CAE6478666.1"/>
    </source>
</evidence>
<feature type="compositionally biased region" description="Polar residues" evidence="1">
    <location>
        <begin position="12"/>
        <end position="22"/>
    </location>
</feature>
<evidence type="ECO:0000313" key="3">
    <source>
        <dbReference type="Proteomes" id="UP000663841"/>
    </source>
</evidence>
<feature type="region of interest" description="Disordered" evidence="1">
    <location>
        <begin position="1"/>
        <end position="22"/>
    </location>
</feature>
<evidence type="ECO:0008006" key="4">
    <source>
        <dbReference type="Google" id="ProtNLM"/>
    </source>
</evidence>
<organism evidence="2 3">
    <name type="scientific">Rhizoctonia solani</name>
    <dbReference type="NCBI Taxonomy" id="456999"/>
    <lineage>
        <taxon>Eukaryota</taxon>
        <taxon>Fungi</taxon>
        <taxon>Dikarya</taxon>
        <taxon>Basidiomycota</taxon>
        <taxon>Agaricomycotina</taxon>
        <taxon>Agaricomycetes</taxon>
        <taxon>Cantharellales</taxon>
        <taxon>Ceratobasidiaceae</taxon>
        <taxon>Rhizoctonia</taxon>
    </lineage>
</organism>
<proteinExistence type="predicted"/>
<sequence>MRAHALPDTDLSRSITNQSESSTSTIRIFAHSLQAAMNTHSISAQPTTTPRMQMTIAQAQLSEQRNEGLATRTRGGGAAKACLIGALSCFLCCECMECCCECVAGIVCCPCEICCPCCC</sequence>
<dbReference type="AlphaFoldDB" id="A0A8H3H194"/>
<accession>A0A8H3H194</accession>
<feature type="compositionally biased region" description="Basic and acidic residues" evidence="1">
    <location>
        <begin position="1"/>
        <end position="11"/>
    </location>
</feature>